<evidence type="ECO:0008006" key="6">
    <source>
        <dbReference type="Google" id="ProtNLM"/>
    </source>
</evidence>
<dbReference type="PANTHER" id="PTHR24198:SF165">
    <property type="entry name" value="ANKYRIN REPEAT-CONTAINING PROTEIN-RELATED"/>
    <property type="match status" value="1"/>
</dbReference>
<dbReference type="RefSeq" id="WP_405339284.1">
    <property type="nucleotide sequence ID" value="NZ_JBANFI010000004.1"/>
</dbReference>
<dbReference type="Gene3D" id="1.25.40.20">
    <property type="entry name" value="Ankyrin repeat-containing domain"/>
    <property type="match status" value="3"/>
</dbReference>
<reference evidence="4 5" key="1">
    <citation type="submission" date="2024-02" db="EMBL/GenBank/DDBJ databases">
        <title>Marinospirillum sp. MEB 164 isolated from Lonar lake sediment.</title>
        <authorList>
            <person name="Joshi A."/>
            <person name="Thite S."/>
        </authorList>
    </citation>
    <scope>NUCLEOTIDE SEQUENCE [LARGE SCALE GENOMIC DNA]</scope>
    <source>
        <strain evidence="4 5">MEB164</strain>
    </source>
</reference>
<feature type="repeat" description="ANK" evidence="3">
    <location>
        <begin position="577"/>
        <end position="609"/>
    </location>
</feature>
<evidence type="ECO:0000256" key="3">
    <source>
        <dbReference type="PROSITE-ProRule" id="PRU00023"/>
    </source>
</evidence>
<evidence type="ECO:0000313" key="4">
    <source>
        <dbReference type="EMBL" id="MFK7161014.1"/>
    </source>
</evidence>
<accession>A0ABW8PYT7</accession>
<keyword evidence="5" id="KW-1185">Reference proteome</keyword>
<evidence type="ECO:0000313" key="5">
    <source>
        <dbReference type="Proteomes" id="UP001621714"/>
    </source>
</evidence>
<keyword evidence="2 3" id="KW-0040">ANK repeat</keyword>
<name>A0ABW8PYT7_9GAMM</name>
<dbReference type="PROSITE" id="PS50088">
    <property type="entry name" value="ANK_REPEAT"/>
    <property type="match status" value="1"/>
</dbReference>
<evidence type="ECO:0000256" key="2">
    <source>
        <dbReference type="ARBA" id="ARBA00023043"/>
    </source>
</evidence>
<dbReference type="InterPro" id="IPR002110">
    <property type="entry name" value="Ankyrin_rpt"/>
</dbReference>
<dbReference type="Pfam" id="PF13606">
    <property type="entry name" value="Ank_3"/>
    <property type="match status" value="1"/>
</dbReference>
<comment type="caution">
    <text evidence="4">The sequence shown here is derived from an EMBL/GenBank/DDBJ whole genome shotgun (WGS) entry which is preliminary data.</text>
</comment>
<keyword evidence="1" id="KW-0677">Repeat</keyword>
<dbReference type="Proteomes" id="UP001621714">
    <property type="component" value="Unassembled WGS sequence"/>
</dbReference>
<organism evidence="4 5">
    <name type="scientific">Marinospirillum alkalitolerans</name>
    <dbReference type="NCBI Taxonomy" id="3123374"/>
    <lineage>
        <taxon>Bacteria</taxon>
        <taxon>Pseudomonadati</taxon>
        <taxon>Pseudomonadota</taxon>
        <taxon>Gammaproteobacteria</taxon>
        <taxon>Oceanospirillales</taxon>
        <taxon>Oceanospirillaceae</taxon>
        <taxon>Marinospirillum</taxon>
    </lineage>
</organism>
<dbReference type="EMBL" id="JBANFI010000004">
    <property type="protein sequence ID" value="MFK7161014.1"/>
    <property type="molecule type" value="Genomic_DNA"/>
</dbReference>
<dbReference type="SMART" id="SM00248">
    <property type="entry name" value="ANK"/>
    <property type="match status" value="8"/>
</dbReference>
<dbReference type="PANTHER" id="PTHR24198">
    <property type="entry name" value="ANKYRIN REPEAT AND PROTEIN KINASE DOMAIN-CONTAINING PROTEIN"/>
    <property type="match status" value="1"/>
</dbReference>
<dbReference type="InterPro" id="IPR036770">
    <property type="entry name" value="Ankyrin_rpt-contain_sf"/>
</dbReference>
<proteinExistence type="predicted"/>
<protein>
    <recommendedName>
        <fullName evidence="6">Ankyrin repeat</fullName>
    </recommendedName>
</protein>
<sequence length="1045" mass="116234">MSFSDFLKMPFRQHHSSSSSQDSDSMSQVNEGETFELFLALRHADLKRVSKALEKGDNPNHLVRGEMVNETIRLDDELWLNQLYTPQRVSETDLEQKKAFFGLLREAGLKADLTTESGFTALDVALQKRDAAMARFLIEQQWMGPMTSRTLSLLLMTLRDAALIRALCAEQTTPPRVETAMLIDFLQNRPTQTLDEQEVAVLDLMVEWGLDLAAEHEGQSLLAHALSDRHIPIARALLARRMALGLDPEALALAIRTINDEELVGDLVAMQPEVEFPHIHRRDFTQQYAAATPITLAIHHRRWSLALYLMQRFPQMRAWSAERHLALDVLETLQDQAWPLYEAILAREVDLERRVYVNEKRDYEWTLLCALAHRYACKRELQTLYLSAIERLLKAGASTSELYGFHPDTENGFNNVTPLFAFVLGDAKDHGNDFTYCRLLFDLLFDYGGSAGVQQGSMHETAVQTIVQRSYDFLPEKTAVEFLDYIWQREGIDLKQVNTVGNSLLLSAAMCGWSKVIAWLLDHGADLHYVGGFDYSNAMHKALSNYDDVQPTRRLATVRTLLDYGMDIELPDPDPESQNTPLMTACQFGIQLVIAELVARGAQVNAISATGMTPLVAAITSQYCYDVHHSIEGSKAQLVRWLVEKGADVNLITDRRAHPLIEACWAGRKVIFKELLQLGADLYLVDPGLRTQQTSIGFIQPETLGSQGMNTLGYLLQQEQQAGPYLDVITELFGHQLLAAAQADMAAGRLPQAPEGWQQGVVKTSSAPVVPVALEAIQTEINLDLSLPFGLLFKRAVSIQGVQYHLSLDELEPLIGLFTAQCGDVDWSQPSAWALLIEAALPQRVPSIASLVVIDPAQKWTLFLPGELIQEAEQVQDLDQALRDLFATPRALLEALQAMKGQLDPTRLLVEPVVEPSEAAAPQVRMPVAQMLKRSQCFGLLTIDFHLQNAPLDQISRSLGKLVGQEISGEQWAQLIKALAEQQLGAMAQELKLNAIGPHFHVVIDAQSPAGADVAAGFDALLESLFTSEEACIRQLYAVSSALES</sequence>
<dbReference type="SUPFAM" id="SSF48403">
    <property type="entry name" value="Ankyrin repeat"/>
    <property type="match status" value="2"/>
</dbReference>
<evidence type="ECO:0000256" key="1">
    <source>
        <dbReference type="ARBA" id="ARBA00022737"/>
    </source>
</evidence>
<gene>
    <name evidence="4" type="ORF">V6U78_08195</name>
</gene>